<feature type="disulfide bond" evidence="3">
    <location>
        <begin position="775"/>
        <end position="792"/>
    </location>
</feature>
<feature type="domain" description="CUB" evidence="7">
    <location>
        <begin position="697"/>
        <end position="831"/>
    </location>
</feature>
<feature type="domain" description="CUB" evidence="7">
    <location>
        <begin position="175"/>
        <end position="284"/>
    </location>
</feature>
<dbReference type="Gene3D" id="2.10.10.10">
    <property type="entry name" value="Fibronectin, type II, collagen-binding"/>
    <property type="match status" value="1"/>
</dbReference>
<keyword evidence="5" id="KW-0175">Coiled coil</keyword>
<feature type="disulfide bond" evidence="3">
    <location>
        <begin position="1358"/>
        <end position="1375"/>
    </location>
</feature>
<accession>A0A814D739</accession>
<dbReference type="SUPFAM" id="SSF57440">
    <property type="entry name" value="Kringle-like"/>
    <property type="match status" value="1"/>
</dbReference>
<feature type="domain" description="CUB" evidence="7">
    <location>
        <begin position="974"/>
        <end position="1089"/>
    </location>
</feature>
<feature type="domain" description="CUB" evidence="7">
    <location>
        <begin position="430"/>
        <end position="541"/>
    </location>
</feature>
<proteinExistence type="predicted"/>
<feature type="domain" description="CUB" evidence="7">
    <location>
        <begin position="1559"/>
        <end position="1683"/>
    </location>
</feature>
<evidence type="ECO:0000256" key="2">
    <source>
        <dbReference type="ARBA" id="ARBA00023157"/>
    </source>
</evidence>
<feature type="disulfide bond" evidence="3">
    <location>
        <begin position="229"/>
        <end position="246"/>
    </location>
</feature>
<feature type="domain" description="CUB" evidence="7">
    <location>
        <begin position="1297"/>
        <end position="1413"/>
    </location>
</feature>
<dbReference type="InterPro" id="IPR000922">
    <property type="entry name" value="Lectin_gal-bd_dom"/>
</dbReference>
<dbReference type="Gene3D" id="2.60.120.740">
    <property type="match status" value="4"/>
</dbReference>
<dbReference type="Pfam" id="PF16565">
    <property type="entry name" value="MIT_C"/>
    <property type="match status" value="1"/>
</dbReference>
<dbReference type="InterPro" id="IPR013806">
    <property type="entry name" value="Kringle-like"/>
</dbReference>
<dbReference type="CDD" id="cd00062">
    <property type="entry name" value="FN2"/>
    <property type="match status" value="1"/>
</dbReference>
<dbReference type="EMBL" id="CAJNON010000090">
    <property type="protein sequence ID" value="CAF0949229.1"/>
    <property type="molecule type" value="Genomic_DNA"/>
</dbReference>
<dbReference type="InterPro" id="IPR043159">
    <property type="entry name" value="Lectin_gal-bd_sf"/>
</dbReference>
<evidence type="ECO:0000313" key="9">
    <source>
        <dbReference type="EMBL" id="CAF0949229.1"/>
    </source>
</evidence>
<dbReference type="SUPFAM" id="SSF49854">
    <property type="entry name" value="Spermadhesin, CUB domain"/>
    <property type="match status" value="5"/>
</dbReference>
<evidence type="ECO:0000259" key="7">
    <source>
        <dbReference type="PROSITE" id="PS01180"/>
    </source>
</evidence>
<dbReference type="InterPro" id="IPR007330">
    <property type="entry name" value="MIT_dom"/>
</dbReference>
<evidence type="ECO:0000256" key="1">
    <source>
        <dbReference type="ARBA" id="ARBA00022737"/>
    </source>
</evidence>
<protein>
    <recommendedName>
        <fullName evidence="11">MIT domain-containing protein</fullName>
    </recommendedName>
</protein>
<reference evidence="9" key="1">
    <citation type="submission" date="2021-02" db="EMBL/GenBank/DDBJ databases">
        <authorList>
            <person name="Nowell W R."/>
        </authorList>
    </citation>
    <scope>NUCLEOTIDE SEQUENCE</scope>
</reference>
<evidence type="ECO:0000256" key="4">
    <source>
        <dbReference type="PROSITE-ProRule" id="PRU00479"/>
    </source>
</evidence>
<evidence type="ECO:0000313" key="10">
    <source>
        <dbReference type="Proteomes" id="UP000663891"/>
    </source>
</evidence>
<feature type="coiled-coil region" evidence="5">
    <location>
        <begin position="51"/>
        <end position="78"/>
    </location>
</feature>
<dbReference type="SMART" id="SM00042">
    <property type="entry name" value="CUB"/>
    <property type="match status" value="4"/>
</dbReference>
<dbReference type="Pfam" id="PF02140">
    <property type="entry name" value="SUEL_Lectin"/>
    <property type="match status" value="1"/>
</dbReference>
<keyword evidence="2 3" id="KW-1015">Disulfide bond</keyword>
<dbReference type="CDD" id="cd12087">
    <property type="entry name" value="TM_EGFR-like"/>
    <property type="match status" value="1"/>
</dbReference>
<comment type="caution">
    <text evidence="9">The sequence shown here is derived from an EMBL/GenBank/DDBJ whole genome shotgun (WGS) entry which is preliminary data.</text>
</comment>
<evidence type="ECO:0000256" key="3">
    <source>
        <dbReference type="PROSITE-ProRule" id="PRU00059"/>
    </source>
</evidence>
<dbReference type="InterPro" id="IPR036943">
    <property type="entry name" value="FN_type2_sf"/>
</dbReference>
<gene>
    <name evidence="9" type="ORF">VCS650_LOCUS11968</name>
</gene>
<dbReference type="InterPro" id="IPR038113">
    <property type="entry name" value="MITD1_C_sf"/>
</dbReference>
<dbReference type="InterPro" id="IPR035914">
    <property type="entry name" value="Sperma_CUB_dom_sf"/>
</dbReference>
<dbReference type="PANTHER" id="PTHR21222">
    <property type="entry name" value="MIT DOMAIN-CONTAINING PROTEIN 1"/>
    <property type="match status" value="1"/>
</dbReference>
<dbReference type="GO" id="GO:0030246">
    <property type="term" value="F:carbohydrate binding"/>
    <property type="evidence" value="ECO:0007669"/>
    <property type="project" value="InterPro"/>
</dbReference>
<keyword evidence="1" id="KW-0677">Repeat</keyword>
<comment type="caution">
    <text evidence="4">Lacks conserved residue(s) required for the propagation of feature annotation.</text>
</comment>
<dbReference type="Gene3D" id="2.60.120.290">
    <property type="entry name" value="Spermadhesin, CUB domain"/>
    <property type="match status" value="5"/>
</dbReference>
<dbReference type="PANTHER" id="PTHR21222:SF1">
    <property type="entry name" value="MIT DOMAIN-CONTAINING PROTEIN 1"/>
    <property type="match status" value="1"/>
</dbReference>
<evidence type="ECO:0008006" key="11">
    <source>
        <dbReference type="Google" id="ProtNLM"/>
    </source>
</evidence>
<feature type="transmembrane region" description="Helical" evidence="6">
    <location>
        <begin position="1758"/>
        <end position="1781"/>
    </location>
</feature>
<sequence>MSDTAAIELLKRAVQLDGEQKYPDALTCYSEAIRMLLKVVKEIPMTEERKRTAYQQKITECMDRAEKLKESIEQKKEACVPSNITLRCPNNYVIVVRSASHGVAQISNTCSYKPGDCIVDSMNSISCLTDSTECLIYATKKLLPQCNDQYSSYFHIEYDCIPISMDDTSKEYNICQNSTEITTDHGVIRSPGYPTQFQLTTFECFRFIHVSDDKIIRLWLTDLYIDSNCINDHVYVVDNVQTYKHCGLQRYAYPYLCSSTIIIQYLVENTFKDYRGMRMYFEIVNRPVNDNCPKLTVTPVPSTTITVTTIEPGTTTNIPIYVLLGIASPTRSFQLCAGESYTIQCPMNYVIAVITNIFGVTSSDECELHDASKHCVITTSPIFLCGQTCFYMYPGNQLISSCNNTIAAYQYVEYQCIPIKTPLISPNTSCSNINIYIDRNGQFQSYNYPKLTNMNCTYHLQTKPGYIMHIYALDISLNNYNPICHLNKMSLIETTKNQSLDFCEQRTNSLIYSSCSNQLDLQYIIMNDLQSYSYGIKLYIESQAPPFGWSCGEEIVTTLTNPTIIQTTPTTPSKPTSITSLSIMTALDPVEYDICYNDTFIHTCPYGFTFMILNAFYGVKNQSLNKCEFIQNDCTQEALLTITQCQTDAPNCYLSYSNKRRLAHCLDKYADYLHITYQCVPSFPISSTSNLVVYDICDTNKQITDINGIVISPNFPNYQQTNKECQREILGIHDRALKIWINELAISSNTPLKSDKPDFIIYKTNNIEPTFRDICIDDYLIINTPHVAYIYCGIRKLSLEPICTTSVIIQYKTTSSSNLFSKGFKFYFEWIEKPMDILCIGNPSTYNPLISTTTSINEPLPIWAQNLEVSYVLNKQICLGTMDTLQCPRSNDYVLSIRNSNYGVTGTGFCEIPSFSHCLQETSLSLTCTHSCFLEYIIPKPLSQCQNQNADYIKIEYECIPTQLPNHENPIDICASTTTDTIAIDKGMIISPHYPSLSSTHSCSKTIETIPNKLWMIYIVDLFLEAEDEYGDCIHSLLTIYDGNDKRIICGLQQPELVLISCSNIVQFNFISNQQALGYRGFKIYFKTIDVPIGWSCVPSGFTTTTSTTHTSPSTTLLPPSLQIIAYGGTTLHSIRHYCQFPFIYQGKEYTNCISDKPPHATPDQTVFDPWCSLTHNHDIDDQWGFCDIGVTDSTIYSICQNQLQTIQCSPGYVIDILTADYATKQDGTVSCNYNKNDCFQSDASTIENLCSGKTSCTVYHYAKTLVSCQNRLSTYLHIDYTCVPNDIETIMTYDICNNDSKPLGDIRRGFLISPNFPNVKNNINCIYDLHILKPHQDIYLYIIDMDLDAPNLLGQSCTNDRLIIRADNSVTEWCGRSYTNLLLKTCHTSVSVQLIRAPDAKGRGIKFYFEFRQRSPNEICEEIITPGTTQQTLTTLPTTIPSRPNYFPDPSPHLIKTLCYPDVSALFGTNNFQCPSDYIIVIHRAFYGKGTGCVYTPGDCTNEADNIYRLCSGKQACSVSFLNTFYLSECDQTIANYLFVQYQCLPTSTIVSNINVICINQNNQLSPISGILQSTLYPSYTQTQCINITLSPPENSNFIIYMYLLDLNIDIPDVQTGNCTSDYLLLSYQCNNKFYDIYLCGIHQTELLFDTCLTTDKILVSYNLTNQNPQSKRGFSLLYHLLPTSIKTTLPSTTTTTTTTLSTTMTTSISRSSSMSTSVLQSTVTFPSTNSTTIITTKHPTEGDISTKPTNHNPNKMFLIIGIVTGVIVVLLCLIVIIYYRRRRSHSETVEELPLQYRRNTSLDQNFIIVESIEKRTSIPVAALRGPAISSFRIKTYHEQIQIKDGAIGNSYEKIFSRFLDENVTEIIVQDPYIRAYHQITNFLRFCEAAVKSPAKIKQMTLITSTETNDQTKKIQIEQLNEFKEHLRKTHSIELIINYVTGLHDREIKLNNGWIIKIGRGLDFYKPPECKLSIGYYDLDLRPCHQTTIDIFHTERIQSS</sequence>
<evidence type="ECO:0000256" key="6">
    <source>
        <dbReference type="SAM" id="Phobius"/>
    </source>
</evidence>
<dbReference type="Pfam" id="PF00431">
    <property type="entry name" value="CUB"/>
    <property type="match status" value="3"/>
</dbReference>
<dbReference type="Gene3D" id="1.20.58.80">
    <property type="entry name" value="Phosphotransferase system, lactose/cellobiose-type IIA subunit"/>
    <property type="match status" value="1"/>
</dbReference>
<keyword evidence="6" id="KW-0472">Membrane</keyword>
<dbReference type="Gene3D" id="3.30.870.30">
    <property type="entry name" value="MITD, C-terminal phospholipase D-like domain"/>
    <property type="match status" value="1"/>
</dbReference>
<dbReference type="SUPFAM" id="SSF116846">
    <property type="entry name" value="MIT domain"/>
    <property type="match status" value="1"/>
</dbReference>
<feature type="domain" description="Fibronectin type-II" evidence="8">
    <location>
        <begin position="1134"/>
        <end position="1189"/>
    </location>
</feature>
<name>A0A814D739_9BILA</name>
<dbReference type="OrthoDB" id="19553at2759"/>
<dbReference type="InterPro" id="IPR000562">
    <property type="entry name" value="FN_type2_dom"/>
</dbReference>
<feature type="disulfide bond" evidence="3">
    <location>
        <begin position="1559"/>
        <end position="1586"/>
    </location>
</feature>
<dbReference type="Pfam" id="PF00040">
    <property type="entry name" value="fn2"/>
    <property type="match status" value="1"/>
</dbReference>
<dbReference type="Pfam" id="PF04212">
    <property type="entry name" value="MIT"/>
    <property type="match status" value="1"/>
</dbReference>
<dbReference type="SMART" id="SM00745">
    <property type="entry name" value="MIT"/>
    <property type="match status" value="1"/>
</dbReference>
<dbReference type="InterPro" id="IPR036181">
    <property type="entry name" value="MIT_dom_sf"/>
</dbReference>
<dbReference type="Proteomes" id="UP000663891">
    <property type="component" value="Unassembled WGS sequence"/>
</dbReference>
<dbReference type="CDD" id="cd22823">
    <property type="entry name" value="Gal_Rha_Lectin"/>
    <property type="match status" value="2"/>
</dbReference>
<evidence type="ECO:0000259" key="8">
    <source>
        <dbReference type="PROSITE" id="PS51092"/>
    </source>
</evidence>
<dbReference type="PROSITE" id="PS51092">
    <property type="entry name" value="FN2_2"/>
    <property type="match status" value="1"/>
</dbReference>
<dbReference type="InterPro" id="IPR032341">
    <property type="entry name" value="MITD1_C"/>
</dbReference>
<feature type="disulfide bond" evidence="3">
    <location>
        <begin position="1033"/>
        <end position="1050"/>
    </location>
</feature>
<keyword evidence="6" id="KW-0812">Transmembrane</keyword>
<dbReference type="InterPro" id="IPR000859">
    <property type="entry name" value="CUB_dom"/>
</dbReference>
<evidence type="ECO:0000256" key="5">
    <source>
        <dbReference type="SAM" id="Coils"/>
    </source>
</evidence>
<keyword evidence="6" id="KW-1133">Transmembrane helix</keyword>
<dbReference type="InterPro" id="IPR052817">
    <property type="entry name" value="MIT_domain_contain_protein1"/>
</dbReference>
<dbReference type="PROSITE" id="PS01180">
    <property type="entry name" value="CUB"/>
    <property type="match status" value="6"/>
</dbReference>
<dbReference type="SMART" id="SM00059">
    <property type="entry name" value="FN2"/>
    <property type="match status" value="1"/>
</dbReference>
<organism evidence="9 10">
    <name type="scientific">Adineta steineri</name>
    <dbReference type="NCBI Taxonomy" id="433720"/>
    <lineage>
        <taxon>Eukaryota</taxon>
        <taxon>Metazoa</taxon>
        <taxon>Spiralia</taxon>
        <taxon>Gnathifera</taxon>
        <taxon>Rotifera</taxon>
        <taxon>Eurotatoria</taxon>
        <taxon>Bdelloidea</taxon>
        <taxon>Adinetida</taxon>
        <taxon>Adinetidae</taxon>
        <taxon>Adineta</taxon>
    </lineage>
</organism>
<dbReference type="CDD" id="cd00041">
    <property type="entry name" value="CUB"/>
    <property type="match status" value="1"/>
</dbReference>